<dbReference type="EMBL" id="CP118381">
    <property type="protein sequence ID" value="WFD45147.1"/>
    <property type="molecule type" value="Genomic_DNA"/>
</dbReference>
<sequence>MLNISALPRVTFMRKAAMAGATRALSTSTQNSNASTHFRVTLRRSAIGLPKHTGRVLEGLGLHKRLQSVYQPQNPAVAGAVLAVKELVHVENVRPLQSDTPDPTASNQTIWVNEAGEVVDAGKIAWKAPKGFKIIGNLLQEERDMQLKRDLLDQNAI</sequence>
<dbReference type="InterPro" id="IPR036919">
    <property type="entry name" value="Ribo_uL30_ferredoxin-like_sf"/>
</dbReference>
<dbReference type="GO" id="GO:0006412">
    <property type="term" value="P:translation"/>
    <property type="evidence" value="ECO:0007669"/>
    <property type="project" value="InterPro"/>
</dbReference>
<dbReference type="AlphaFoldDB" id="A0AAF0JFJ6"/>
<dbReference type="InterPro" id="IPR005996">
    <property type="entry name" value="Ribosomal_uL30_bac-type"/>
</dbReference>
<dbReference type="Proteomes" id="UP001214628">
    <property type="component" value="Chromosome 7"/>
</dbReference>
<protein>
    <recommendedName>
        <fullName evidence="4">Large ribosomal subunit protein uL30m</fullName>
    </recommendedName>
</protein>
<dbReference type="PANTHER" id="PTHR15892:SF2">
    <property type="entry name" value="LARGE RIBOSOMAL SUBUNIT PROTEIN UL30M"/>
    <property type="match status" value="1"/>
</dbReference>
<evidence type="ECO:0000256" key="4">
    <source>
        <dbReference type="ARBA" id="ARBA00035281"/>
    </source>
</evidence>
<evidence type="ECO:0000313" key="6">
    <source>
        <dbReference type="EMBL" id="WFD45147.1"/>
    </source>
</evidence>
<evidence type="ECO:0000256" key="3">
    <source>
        <dbReference type="ARBA" id="ARBA00023274"/>
    </source>
</evidence>
<dbReference type="Gene3D" id="3.30.1390.20">
    <property type="entry name" value="Ribosomal protein L30, ferredoxin-like fold domain"/>
    <property type="match status" value="1"/>
</dbReference>
<evidence type="ECO:0000256" key="2">
    <source>
        <dbReference type="ARBA" id="ARBA00022980"/>
    </source>
</evidence>
<feature type="domain" description="Large ribosomal subunit protein uL30-like ferredoxin-like fold" evidence="5">
    <location>
        <begin position="38"/>
        <end position="88"/>
    </location>
</feature>
<keyword evidence="3" id="KW-0687">Ribonucleoprotein</keyword>
<dbReference type="NCBIfam" id="TIGR01308">
    <property type="entry name" value="rpmD_bact"/>
    <property type="match status" value="1"/>
</dbReference>
<dbReference type="GO" id="GO:0003735">
    <property type="term" value="F:structural constituent of ribosome"/>
    <property type="evidence" value="ECO:0007669"/>
    <property type="project" value="InterPro"/>
</dbReference>
<proteinExistence type="inferred from homology"/>
<gene>
    <name evidence="6" type="ORF">MPSI1_003824</name>
</gene>
<reference evidence="6" key="1">
    <citation type="submission" date="2023-02" db="EMBL/GenBank/DDBJ databases">
        <title>Mating type loci evolution in Malassezia.</title>
        <authorList>
            <person name="Coelho M.A."/>
        </authorList>
    </citation>
    <scope>NUCLEOTIDE SEQUENCE</scope>
    <source>
        <strain evidence="6">CBS 14136</strain>
    </source>
</reference>
<evidence type="ECO:0000259" key="5">
    <source>
        <dbReference type="Pfam" id="PF00327"/>
    </source>
</evidence>
<dbReference type="PANTHER" id="PTHR15892">
    <property type="entry name" value="MITOCHONDRIAL RIBOSOMAL PROTEIN L30"/>
    <property type="match status" value="1"/>
</dbReference>
<keyword evidence="7" id="KW-1185">Reference proteome</keyword>
<dbReference type="GO" id="GO:0005739">
    <property type="term" value="C:mitochondrion"/>
    <property type="evidence" value="ECO:0007669"/>
    <property type="project" value="TreeGrafter"/>
</dbReference>
<organism evidence="6 7">
    <name type="scientific">Malassezia psittaci</name>
    <dbReference type="NCBI Taxonomy" id="1821823"/>
    <lineage>
        <taxon>Eukaryota</taxon>
        <taxon>Fungi</taxon>
        <taxon>Dikarya</taxon>
        <taxon>Basidiomycota</taxon>
        <taxon>Ustilaginomycotina</taxon>
        <taxon>Malasseziomycetes</taxon>
        <taxon>Malasseziales</taxon>
        <taxon>Malasseziaceae</taxon>
        <taxon>Malassezia</taxon>
    </lineage>
</organism>
<dbReference type="SUPFAM" id="SSF55129">
    <property type="entry name" value="Ribosomal protein L30p/L7e"/>
    <property type="match status" value="1"/>
</dbReference>
<name>A0AAF0JFJ6_9BASI</name>
<dbReference type="InterPro" id="IPR016082">
    <property type="entry name" value="Ribosomal_uL30_ferredoxin-like"/>
</dbReference>
<evidence type="ECO:0000256" key="1">
    <source>
        <dbReference type="ARBA" id="ARBA00007594"/>
    </source>
</evidence>
<accession>A0AAF0JFJ6</accession>
<keyword evidence="2" id="KW-0689">Ribosomal protein</keyword>
<comment type="similarity">
    <text evidence="1">Belongs to the universal ribosomal protein uL30 family.</text>
</comment>
<dbReference type="Pfam" id="PF00327">
    <property type="entry name" value="Ribosomal_L30"/>
    <property type="match status" value="1"/>
</dbReference>
<evidence type="ECO:0000313" key="7">
    <source>
        <dbReference type="Proteomes" id="UP001214628"/>
    </source>
</evidence>
<dbReference type="GO" id="GO:0015934">
    <property type="term" value="C:large ribosomal subunit"/>
    <property type="evidence" value="ECO:0007669"/>
    <property type="project" value="InterPro"/>
</dbReference>